<name>A0A345NIS9_9MICO</name>
<dbReference type="PROSITE" id="PS00445">
    <property type="entry name" value="FGGY_KINASES_2"/>
    <property type="match status" value="1"/>
</dbReference>
<evidence type="ECO:0000256" key="6">
    <source>
        <dbReference type="ARBA" id="ARBA00022840"/>
    </source>
</evidence>
<accession>A0A345NIS9</accession>
<keyword evidence="3 8" id="KW-0808">Transferase</keyword>
<dbReference type="GO" id="GO:0005998">
    <property type="term" value="P:xylulose catabolic process"/>
    <property type="evidence" value="ECO:0007669"/>
    <property type="project" value="UniProtKB-UniRule"/>
</dbReference>
<dbReference type="Pfam" id="PF00370">
    <property type="entry name" value="FGGY_N"/>
    <property type="match status" value="1"/>
</dbReference>
<evidence type="ECO:0000256" key="8">
    <source>
        <dbReference type="HAMAP-Rule" id="MF_02220"/>
    </source>
</evidence>
<evidence type="ECO:0000256" key="4">
    <source>
        <dbReference type="ARBA" id="ARBA00022741"/>
    </source>
</evidence>
<dbReference type="AlphaFoldDB" id="A0A345NIS9"/>
<dbReference type="RefSeq" id="WP_114926705.1">
    <property type="nucleotide sequence ID" value="NZ_CP031229.1"/>
</dbReference>
<dbReference type="EMBL" id="CP031229">
    <property type="protein sequence ID" value="AXH94937.1"/>
    <property type="molecule type" value="Genomic_DNA"/>
</dbReference>
<keyword evidence="14" id="KW-1185">Reference proteome</keyword>
<dbReference type="InterPro" id="IPR000577">
    <property type="entry name" value="Carb_kinase_FGGY"/>
</dbReference>
<dbReference type="OrthoDB" id="9805576at2"/>
<evidence type="ECO:0000256" key="10">
    <source>
        <dbReference type="RuleBase" id="RU364073"/>
    </source>
</evidence>
<sequence length="472" mass="48260">MRTLVAGVDSSTQSCKVVVCDAATGEVVREGRAAHPDGTEVDPRHWWDAFEQATAGGLLQDVQALSVGGQQHGLCALDDAGEVVRPALLWNDTRSAGDAADLVAELGGAQAWAQATGVVPLAAITVSKLRWLARHEPEQLGRTRTVVLPHDWLTGQILARHGGPAGWTTDRGDASGTGYWSAADGDYQPDLLELATGRRDLEVPRVLGPAEPAGTATNQALLGAGTLVGAGTGDNMAAALGLGLEPGEAVISLGTSGTAFARHTGPTQDALGEVASYADATGGFLPLLCTLNAARVLSAGARMLGVDLEGLEQLALAAPAGSGGLTLLPYLDGERTPNLPTATGTLSGMTRANLTPENLARAVVEGMLLNVVAGVDSLRREGVAVERVHLIGGAARSGAVRAVAPALLGVPVTVPEPGEYVALGAARQAAWALTGELPDWPVEVTELPAGAQDPQVGELRARYAGLLATMHG</sequence>
<dbReference type="InterPro" id="IPR006000">
    <property type="entry name" value="Xylulokinase"/>
</dbReference>
<dbReference type="Pfam" id="PF02782">
    <property type="entry name" value="FGGY_C"/>
    <property type="match status" value="1"/>
</dbReference>
<dbReference type="PANTHER" id="PTHR43095">
    <property type="entry name" value="SUGAR KINASE"/>
    <property type="match status" value="1"/>
</dbReference>
<dbReference type="KEGG" id="orn:DV701_00965"/>
<keyword evidence="6 8" id="KW-0067">ATP-binding</keyword>
<dbReference type="GO" id="GO:0042732">
    <property type="term" value="P:D-xylose metabolic process"/>
    <property type="evidence" value="ECO:0007669"/>
    <property type="project" value="UniProtKB-KW"/>
</dbReference>
<evidence type="ECO:0000256" key="1">
    <source>
        <dbReference type="ARBA" id="ARBA00009156"/>
    </source>
</evidence>
<dbReference type="GO" id="GO:0005524">
    <property type="term" value="F:ATP binding"/>
    <property type="evidence" value="ECO:0007669"/>
    <property type="project" value="UniProtKB-UniRule"/>
</dbReference>
<keyword evidence="2 8" id="KW-0859">Xylose metabolism</keyword>
<feature type="domain" description="Carbohydrate kinase FGGY C-terminal" evidence="12">
    <location>
        <begin position="250"/>
        <end position="433"/>
    </location>
</feature>
<dbReference type="InterPro" id="IPR018485">
    <property type="entry name" value="FGGY_C"/>
</dbReference>
<keyword evidence="4 8" id="KW-0547">Nucleotide-binding</keyword>
<gene>
    <name evidence="8 10 13" type="primary">xylB</name>
    <name evidence="13" type="ORF">DV701_00965</name>
</gene>
<dbReference type="InterPro" id="IPR018484">
    <property type="entry name" value="FGGY_N"/>
</dbReference>
<evidence type="ECO:0000256" key="3">
    <source>
        <dbReference type="ARBA" id="ARBA00022679"/>
    </source>
</evidence>
<dbReference type="NCBIfam" id="TIGR01312">
    <property type="entry name" value="XylB"/>
    <property type="match status" value="1"/>
</dbReference>
<dbReference type="InterPro" id="IPR050406">
    <property type="entry name" value="FGGY_Carb_Kinase"/>
</dbReference>
<proteinExistence type="inferred from homology"/>
<evidence type="ECO:0000256" key="7">
    <source>
        <dbReference type="ARBA" id="ARBA00023277"/>
    </source>
</evidence>
<dbReference type="Proteomes" id="UP000253790">
    <property type="component" value="Chromosome"/>
</dbReference>
<dbReference type="EC" id="2.7.1.17" evidence="8 10"/>
<dbReference type="InterPro" id="IPR018483">
    <property type="entry name" value="Carb_kinase_FGGY_CS"/>
</dbReference>
<dbReference type="HAMAP" id="MF_02220">
    <property type="entry name" value="XylB"/>
    <property type="match status" value="1"/>
</dbReference>
<dbReference type="CDD" id="cd07809">
    <property type="entry name" value="ASKHA_NBD_FGGY_BaXK-like"/>
    <property type="match status" value="1"/>
</dbReference>
<comment type="similarity">
    <text evidence="1 8 9">Belongs to the FGGY kinase family.</text>
</comment>
<dbReference type="GO" id="GO:0004856">
    <property type="term" value="F:D-xylulokinase activity"/>
    <property type="evidence" value="ECO:0007669"/>
    <property type="project" value="UniProtKB-UniRule"/>
</dbReference>
<organism evidence="13 14">
    <name type="scientific">Ornithinimicrobium avium</name>
    <dbReference type="NCBI Taxonomy" id="2283195"/>
    <lineage>
        <taxon>Bacteria</taxon>
        <taxon>Bacillati</taxon>
        <taxon>Actinomycetota</taxon>
        <taxon>Actinomycetes</taxon>
        <taxon>Micrococcales</taxon>
        <taxon>Ornithinimicrobiaceae</taxon>
        <taxon>Ornithinimicrobium</taxon>
    </lineage>
</organism>
<evidence type="ECO:0000256" key="2">
    <source>
        <dbReference type="ARBA" id="ARBA00022629"/>
    </source>
</evidence>
<evidence type="ECO:0000256" key="9">
    <source>
        <dbReference type="RuleBase" id="RU003733"/>
    </source>
</evidence>
<evidence type="ECO:0000313" key="13">
    <source>
        <dbReference type="EMBL" id="AXH94937.1"/>
    </source>
</evidence>
<dbReference type="SUPFAM" id="SSF53067">
    <property type="entry name" value="Actin-like ATPase domain"/>
    <property type="match status" value="2"/>
</dbReference>
<dbReference type="InterPro" id="IPR043129">
    <property type="entry name" value="ATPase_NBD"/>
</dbReference>
<comment type="function">
    <text evidence="8">Catalyzes the phosphorylation of D-xylulose to D-xylulose 5-phosphate.</text>
</comment>
<evidence type="ECO:0000313" key="14">
    <source>
        <dbReference type="Proteomes" id="UP000253790"/>
    </source>
</evidence>
<dbReference type="PIRSF" id="PIRSF000538">
    <property type="entry name" value="GlpK"/>
    <property type="match status" value="1"/>
</dbReference>
<evidence type="ECO:0000259" key="11">
    <source>
        <dbReference type="Pfam" id="PF00370"/>
    </source>
</evidence>
<feature type="active site" description="Proton acceptor" evidence="8">
    <location>
        <position position="234"/>
    </location>
</feature>
<evidence type="ECO:0000256" key="5">
    <source>
        <dbReference type="ARBA" id="ARBA00022777"/>
    </source>
</evidence>
<feature type="domain" description="Carbohydrate kinase FGGY N-terminal" evidence="11">
    <location>
        <begin position="5"/>
        <end position="241"/>
    </location>
</feature>
<comment type="catalytic activity">
    <reaction evidence="8 10">
        <text>D-xylulose + ATP = D-xylulose 5-phosphate + ADP + H(+)</text>
        <dbReference type="Rhea" id="RHEA:10964"/>
        <dbReference type="ChEBI" id="CHEBI:15378"/>
        <dbReference type="ChEBI" id="CHEBI:17140"/>
        <dbReference type="ChEBI" id="CHEBI:30616"/>
        <dbReference type="ChEBI" id="CHEBI:57737"/>
        <dbReference type="ChEBI" id="CHEBI:456216"/>
        <dbReference type="EC" id="2.7.1.17"/>
    </reaction>
</comment>
<feature type="site" description="Important for activity" evidence="8">
    <location>
        <position position="9"/>
    </location>
</feature>
<protein>
    <recommendedName>
        <fullName evidence="8 10">Xylulose kinase</fullName>
        <shortName evidence="8 10">Xylulokinase</shortName>
        <ecNumber evidence="8 10">2.7.1.17</ecNumber>
    </recommendedName>
</protein>
<keyword evidence="5 8" id="KW-0418">Kinase</keyword>
<dbReference type="Gene3D" id="3.30.420.40">
    <property type="match status" value="2"/>
</dbReference>
<evidence type="ECO:0000259" key="12">
    <source>
        <dbReference type="Pfam" id="PF02782"/>
    </source>
</evidence>
<feature type="binding site" evidence="8">
    <location>
        <begin position="71"/>
        <end position="72"/>
    </location>
    <ligand>
        <name>substrate</name>
    </ligand>
</feature>
<dbReference type="PANTHER" id="PTHR43095:SF5">
    <property type="entry name" value="XYLULOSE KINASE"/>
    <property type="match status" value="1"/>
</dbReference>
<reference evidence="13 14" key="1">
    <citation type="submission" date="2018-07" db="EMBL/GenBank/DDBJ databases">
        <title>Complete genome sequencing of Ornithinimicrobium sp. AMA3305.</title>
        <authorList>
            <person name="Bae J.-W."/>
        </authorList>
    </citation>
    <scope>NUCLEOTIDE SEQUENCE [LARGE SCALE GENOMIC DNA]</scope>
    <source>
        <strain evidence="13 14">AMA3305</strain>
    </source>
</reference>
<keyword evidence="7 8" id="KW-0119">Carbohydrate metabolism</keyword>